<dbReference type="GO" id="GO:0009898">
    <property type="term" value="C:cytoplasmic side of plasma membrane"/>
    <property type="evidence" value="ECO:0007669"/>
    <property type="project" value="TreeGrafter"/>
</dbReference>
<dbReference type="OrthoDB" id="3217709at2"/>
<dbReference type="PANTHER" id="PTHR43384:SF6">
    <property type="entry name" value="SEPTUM SITE-DETERMINING PROTEIN MIND HOMOLOG, CHLOROPLASTIC"/>
    <property type="match status" value="1"/>
</dbReference>
<evidence type="ECO:0000259" key="4">
    <source>
        <dbReference type="Pfam" id="PF01656"/>
    </source>
</evidence>
<feature type="domain" description="CobQ/CobB/MinD/ParA nucleotide binding" evidence="4">
    <location>
        <begin position="163"/>
        <end position="392"/>
    </location>
</feature>
<organism evidence="5 6">
    <name type="scientific">Nesterenkonia natronophila</name>
    <dbReference type="NCBI Taxonomy" id="2174932"/>
    <lineage>
        <taxon>Bacteria</taxon>
        <taxon>Bacillati</taxon>
        <taxon>Actinomycetota</taxon>
        <taxon>Actinomycetes</taxon>
        <taxon>Micrococcales</taxon>
        <taxon>Micrococcaceae</taxon>
        <taxon>Nesterenkonia</taxon>
    </lineage>
</organism>
<dbReference type="GO" id="GO:0005829">
    <property type="term" value="C:cytosol"/>
    <property type="evidence" value="ECO:0007669"/>
    <property type="project" value="TreeGrafter"/>
</dbReference>
<dbReference type="Proteomes" id="UP000266615">
    <property type="component" value="Unassembled WGS sequence"/>
</dbReference>
<evidence type="ECO:0000313" key="5">
    <source>
        <dbReference type="EMBL" id="RJN31825.1"/>
    </source>
</evidence>
<keyword evidence="2" id="KW-0067">ATP-binding</keyword>
<dbReference type="InterPro" id="IPR050625">
    <property type="entry name" value="ParA/MinD_ATPase"/>
</dbReference>
<gene>
    <name evidence="5" type="ORF">D3250_06800</name>
</gene>
<dbReference type="PANTHER" id="PTHR43384">
    <property type="entry name" value="SEPTUM SITE-DETERMINING PROTEIN MIND HOMOLOG, CHLOROPLASTIC-RELATED"/>
    <property type="match status" value="1"/>
</dbReference>
<protein>
    <submittedName>
        <fullName evidence="5">Chromosome partitioning protein</fullName>
    </submittedName>
</protein>
<keyword evidence="6" id="KW-1185">Reference proteome</keyword>
<comment type="caution">
    <text evidence="5">The sequence shown here is derived from an EMBL/GenBank/DDBJ whole genome shotgun (WGS) entry which is preliminary data.</text>
</comment>
<dbReference type="GO" id="GO:0016887">
    <property type="term" value="F:ATP hydrolysis activity"/>
    <property type="evidence" value="ECO:0007669"/>
    <property type="project" value="TreeGrafter"/>
</dbReference>
<dbReference type="InterPro" id="IPR027417">
    <property type="entry name" value="P-loop_NTPase"/>
</dbReference>
<evidence type="ECO:0000256" key="2">
    <source>
        <dbReference type="ARBA" id="ARBA00022840"/>
    </source>
</evidence>
<dbReference type="Pfam" id="PF01656">
    <property type="entry name" value="CbiA"/>
    <property type="match status" value="1"/>
</dbReference>
<evidence type="ECO:0000313" key="6">
    <source>
        <dbReference type="Proteomes" id="UP000266615"/>
    </source>
</evidence>
<keyword evidence="1" id="KW-0547">Nucleotide-binding</keyword>
<reference evidence="5 6" key="1">
    <citation type="submission" date="2018-09" db="EMBL/GenBank/DDBJ databases">
        <title>Nesterenkonia natronophila sp. nov., an alkaliphilic actinobacteriume isolated from a soda lake, and emended description of the genus Nesterenkonia.</title>
        <authorList>
            <person name="Menes R.J."/>
            <person name="Iriarte A."/>
        </authorList>
    </citation>
    <scope>NUCLEOTIDE SEQUENCE [LARGE SCALE GENOMIC DNA]</scope>
    <source>
        <strain evidence="5 6">M8</strain>
    </source>
</reference>
<dbReference type="SUPFAM" id="SSF52540">
    <property type="entry name" value="P-loop containing nucleoside triphosphate hydrolases"/>
    <property type="match status" value="1"/>
</dbReference>
<dbReference type="GO" id="GO:0051782">
    <property type="term" value="P:negative regulation of cell division"/>
    <property type="evidence" value="ECO:0007669"/>
    <property type="project" value="TreeGrafter"/>
</dbReference>
<evidence type="ECO:0000256" key="3">
    <source>
        <dbReference type="SAM" id="MobiDB-lite"/>
    </source>
</evidence>
<evidence type="ECO:0000256" key="1">
    <source>
        <dbReference type="ARBA" id="ARBA00022741"/>
    </source>
</evidence>
<dbReference type="InterPro" id="IPR002586">
    <property type="entry name" value="CobQ/CobB/MinD/ParA_Nub-bd_dom"/>
</dbReference>
<dbReference type="RefSeq" id="WP_119902611.1">
    <property type="nucleotide sequence ID" value="NZ_QYZP01000002.1"/>
</dbReference>
<dbReference type="GO" id="GO:0005524">
    <property type="term" value="F:ATP binding"/>
    <property type="evidence" value="ECO:0007669"/>
    <property type="project" value="UniProtKB-KW"/>
</dbReference>
<accession>A0A3A4FHP7</accession>
<dbReference type="AlphaFoldDB" id="A0A3A4FHP7"/>
<feature type="region of interest" description="Disordered" evidence="3">
    <location>
        <begin position="431"/>
        <end position="460"/>
    </location>
</feature>
<sequence>MGRCAVITTGRLSTDHVAALERLHTDVTIDRRCADLTEVIAVARMGRADAVLIIGTTHQVTETTIHDLRRDVPAIVTISDLASERARLGELGLTAFDDAVTAAELAHALRSETSPQGQQSMVHHAEEDADFAAMMAAQGLTEAPEPSRAEHVSSTKNARGITAVWGTAGAPGRTTVAANLAAELALSGRSVLLIDADTYGASVTVHLGLLEESAGIAQVCRAAEFGNLDSEVLLRATSGVDVAHARFDVLTGLPRPHRWTELRPRALDKVLTMCRGRYDHVIVDLASEITCDHEWGYEQPAVQRNTAARTVLSSADDALVIGLPDPIGFSRLIKAVQHLAEELPEAPLPQVVVNKLRRDVVGRAPRRQLSDAWFQLGQNEPITAFLPWEPAACDGALRAGQVLAESAGDSALRQQIAALGGIEVHRGRRRIARSPGSARRARRRRPAEALAGLPGGENGG</sequence>
<dbReference type="EMBL" id="QYZP01000002">
    <property type="protein sequence ID" value="RJN31825.1"/>
    <property type="molecule type" value="Genomic_DNA"/>
</dbReference>
<name>A0A3A4FHP7_9MICC</name>
<proteinExistence type="predicted"/>
<dbReference type="Gene3D" id="3.40.50.300">
    <property type="entry name" value="P-loop containing nucleotide triphosphate hydrolases"/>
    <property type="match status" value="1"/>
</dbReference>